<dbReference type="Proteomes" id="UP000620124">
    <property type="component" value="Unassembled WGS sequence"/>
</dbReference>
<organism evidence="1 2">
    <name type="scientific">Mycena venus</name>
    <dbReference type="NCBI Taxonomy" id="2733690"/>
    <lineage>
        <taxon>Eukaryota</taxon>
        <taxon>Fungi</taxon>
        <taxon>Dikarya</taxon>
        <taxon>Basidiomycota</taxon>
        <taxon>Agaricomycotina</taxon>
        <taxon>Agaricomycetes</taxon>
        <taxon>Agaricomycetidae</taxon>
        <taxon>Agaricales</taxon>
        <taxon>Marasmiineae</taxon>
        <taxon>Mycenaceae</taxon>
        <taxon>Mycena</taxon>
    </lineage>
</organism>
<sequence length="271" mass="31228">MERLHYERGQAAFTLRTRLQRHRIAHPQNGLDDQSPDAVDTADDIETFHLDNAGHLRIHSENNPGSVGIIDEACEASKSPTGNHKYKALFGRSRTHNLQTIVRPCGVIVAQAPFYNAEAVSNVLYFVQKVFSVPRAHKPEHFIYDTNCDAKQQVLAHPEHWSWFLDVGMTVNVFHFLHKHDERHEFCQEHCNPMAYPELLGPDGKWFFNTSVAEQTNVWLGGYQSMCREMLPTKFNFFLNEMIRLRNQITVAKLAADGHNPRERVRRVRST</sequence>
<proteinExistence type="predicted"/>
<keyword evidence="2" id="KW-1185">Reference proteome</keyword>
<dbReference type="AlphaFoldDB" id="A0A8H6YAR3"/>
<evidence type="ECO:0000313" key="2">
    <source>
        <dbReference type="Proteomes" id="UP000620124"/>
    </source>
</evidence>
<accession>A0A8H6YAR3</accession>
<dbReference type="EMBL" id="JACAZI010000007">
    <property type="protein sequence ID" value="KAF7356303.1"/>
    <property type="molecule type" value="Genomic_DNA"/>
</dbReference>
<evidence type="ECO:0008006" key="3">
    <source>
        <dbReference type="Google" id="ProtNLM"/>
    </source>
</evidence>
<gene>
    <name evidence="1" type="ORF">MVEN_00962200</name>
</gene>
<reference evidence="1" key="1">
    <citation type="submission" date="2020-05" db="EMBL/GenBank/DDBJ databases">
        <title>Mycena genomes resolve the evolution of fungal bioluminescence.</title>
        <authorList>
            <person name="Tsai I.J."/>
        </authorList>
    </citation>
    <scope>NUCLEOTIDE SEQUENCE</scope>
    <source>
        <strain evidence="1">CCC161011</strain>
    </source>
</reference>
<evidence type="ECO:0000313" key="1">
    <source>
        <dbReference type="EMBL" id="KAF7356303.1"/>
    </source>
</evidence>
<comment type="caution">
    <text evidence="1">The sequence shown here is derived from an EMBL/GenBank/DDBJ whole genome shotgun (WGS) entry which is preliminary data.</text>
</comment>
<protein>
    <recommendedName>
        <fullName evidence="3">CxC6 like cysteine cluster associated with KDZ domain-containing protein</fullName>
    </recommendedName>
</protein>
<dbReference type="OrthoDB" id="2639189at2759"/>
<name>A0A8H6YAR3_9AGAR</name>